<dbReference type="PANTHER" id="PTHR12592">
    <property type="entry name" value="ATP-DEPENDENT (S)-NAD(P)H-HYDRATE DEHYDRATASE FAMILY MEMBER"/>
    <property type="match status" value="1"/>
</dbReference>
<comment type="catalytic activity">
    <reaction evidence="16 17 19">
        <text>(6S)-NADPHX + ADP = AMP + phosphate + NADPH + H(+)</text>
        <dbReference type="Rhea" id="RHEA:32235"/>
        <dbReference type="ChEBI" id="CHEBI:15378"/>
        <dbReference type="ChEBI" id="CHEBI:43474"/>
        <dbReference type="ChEBI" id="CHEBI:57783"/>
        <dbReference type="ChEBI" id="CHEBI:64076"/>
        <dbReference type="ChEBI" id="CHEBI:456215"/>
        <dbReference type="ChEBI" id="CHEBI:456216"/>
        <dbReference type="EC" id="4.2.1.136"/>
    </reaction>
</comment>
<evidence type="ECO:0000256" key="4">
    <source>
        <dbReference type="ARBA" id="ARBA00009524"/>
    </source>
</evidence>
<evidence type="ECO:0000259" key="20">
    <source>
        <dbReference type="PROSITE" id="PS51383"/>
    </source>
</evidence>
<keyword evidence="11 18" id="KW-0413">Isomerase</keyword>
<sequence>MRYLLDGLQMKNRDARTIQNIGIPSMVLMERAALRTLEIMERRAVDLTRVLIVCGSGNNGGDGFVIARLLLEKGYEPVVVFVGRETSMTEQSACQLAILRRMGVSVSQTILPGSYTAVVDAVFGVGLSRNIEGRYAQLLEQMNQLQSIKIAVDIPSGVHADTGQIMGTAFRADITVTYAYEKLGTVLFPGTSYAGRVYTVNIGIPQSGFRIPEEKESDLCFTYDKCDLKALLPVRTADSHKGTYGRLLMIVGSFGMAGAAYLSARAAYETGVGLVRIYTSQDNREVLQQMLPEAVITTYEKFEPDTLKELMEWAEVTVIGCGLGKSTVSEALLLEAVKLAETPLVIDADGLNILSEHMEVLERSEESDLTDVPIVLTPHMKEMSRLTGGSVAQLQADRFTVLTDFTERYPVTCVLKDARTLVQKKEQCVYVNTSGNSAMSKAGSGDVLAGVIGGLMAQHLPDFQAACTGVFLHGCAGDDAREKSGAYSVLARDLIDGIRNCLKEAAEERKENETI</sequence>
<dbReference type="NCBIfam" id="TIGR00197">
    <property type="entry name" value="yjeF_nterm"/>
    <property type="match status" value="1"/>
</dbReference>
<comment type="cofactor">
    <cofactor evidence="18 19">
        <name>K(+)</name>
        <dbReference type="ChEBI" id="CHEBI:29103"/>
    </cofactor>
    <text evidence="18 19">Binds 1 potassium ion per subunit.</text>
</comment>
<dbReference type="PROSITE" id="PS51385">
    <property type="entry name" value="YJEF_N"/>
    <property type="match status" value="1"/>
</dbReference>
<dbReference type="EMBL" id="FQZY01000022">
    <property type="protein sequence ID" value="SHJ93182.1"/>
    <property type="molecule type" value="Genomic_DNA"/>
</dbReference>
<feature type="binding site" evidence="18">
    <location>
        <position position="135"/>
    </location>
    <ligand>
        <name>(6S)-NADPHX</name>
        <dbReference type="ChEBI" id="CHEBI:64076"/>
    </ligand>
</feature>
<dbReference type="GO" id="GO:0046496">
    <property type="term" value="P:nicotinamide nucleotide metabolic process"/>
    <property type="evidence" value="ECO:0007669"/>
    <property type="project" value="UniProtKB-UniRule"/>
</dbReference>
<dbReference type="GO" id="GO:0046872">
    <property type="term" value="F:metal ion binding"/>
    <property type="evidence" value="ECO:0007669"/>
    <property type="project" value="UniProtKB-UniRule"/>
</dbReference>
<dbReference type="CDD" id="cd01171">
    <property type="entry name" value="YXKO-related"/>
    <property type="match status" value="1"/>
</dbReference>
<gene>
    <name evidence="17" type="primary">nnrD</name>
    <name evidence="18" type="synonym">nnrE</name>
    <name evidence="22" type="ORF">SAMN02745243_01778</name>
</gene>
<dbReference type="GO" id="GO:0005524">
    <property type="term" value="F:ATP binding"/>
    <property type="evidence" value="ECO:0007669"/>
    <property type="project" value="UniProtKB-UniRule"/>
</dbReference>
<dbReference type="PANTHER" id="PTHR12592:SF0">
    <property type="entry name" value="ATP-DEPENDENT (S)-NAD(P)H-HYDRATE DEHYDRATASE"/>
    <property type="match status" value="1"/>
</dbReference>
<evidence type="ECO:0000256" key="8">
    <source>
        <dbReference type="ARBA" id="ARBA00022857"/>
    </source>
</evidence>
<dbReference type="SUPFAM" id="SSF64153">
    <property type="entry name" value="YjeF N-terminal domain-like"/>
    <property type="match status" value="1"/>
</dbReference>
<feature type="binding site" evidence="17">
    <location>
        <position position="445"/>
    </location>
    <ligand>
        <name>AMP</name>
        <dbReference type="ChEBI" id="CHEBI:456215"/>
    </ligand>
</feature>
<keyword evidence="13" id="KW-0511">Multifunctional enzyme</keyword>
<feature type="binding site" evidence="18">
    <location>
        <position position="156"/>
    </location>
    <ligand>
        <name>K(+)</name>
        <dbReference type="ChEBI" id="CHEBI:29103"/>
    </ligand>
</feature>
<evidence type="ECO:0000256" key="16">
    <source>
        <dbReference type="ARBA" id="ARBA00049209"/>
    </source>
</evidence>
<dbReference type="RefSeq" id="WP_073108767.1">
    <property type="nucleotide sequence ID" value="NZ_FQZY01000022.1"/>
</dbReference>
<comment type="function">
    <text evidence="17">Catalyzes the dehydration of the S-form of NAD(P)HX at the expense of ADP, which is converted to AMP. Together with NAD(P)HX epimerase, which catalyzes the epimerization of the S- and R-forms, the enzyme allows the repair of both epimers of NAD(P)HX, a damaged form of NAD(P)H that is a result of enzymatic or heat-dependent hydration.</text>
</comment>
<dbReference type="PROSITE" id="PS01050">
    <property type="entry name" value="YJEF_C_2"/>
    <property type="match status" value="1"/>
</dbReference>
<dbReference type="SUPFAM" id="SSF53613">
    <property type="entry name" value="Ribokinase-like"/>
    <property type="match status" value="1"/>
</dbReference>
<evidence type="ECO:0000256" key="15">
    <source>
        <dbReference type="ARBA" id="ARBA00048238"/>
    </source>
</evidence>
<comment type="function">
    <text evidence="18">Catalyzes the epimerization of the S- and R-forms of NAD(P)HX, a damaged form of NAD(P)H that is a result of enzymatic or heat-dependent hydration. This is a prerequisite for the S-specific NAD(P)H-hydrate dehydratase to allow the repair of both epimers of NAD(P)HX.</text>
</comment>
<evidence type="ECO:0000256" key="11">
    <source>
        <dbReference type="ARBA" id="ARBA00023235"/>
    </source>
</evidence>
<evidence type="ECO:0000256" key="12">
    <source>
        <dbReference type="ARBA" id="ARBA00023239"/>
    </source>
</evidence>
<dbReference type="GO" id="GO:0052855">
    <property type="term" value="F:ADP-dependent NAD(P)H-hydrate dehydratase activity"/>
    <property type="evidence" value="ECO:0007669"/>
    <property type="project" value="UniProtKB-UniRule"/>
</dbReference>
<dbReference type="PIRSF" id="PIRSF017184">
    <property type="entry name" value="Nnr"/>
    <property type="match status" value="1"/>
</dbReference>
<evidence type="ECO:0000256" key="9">
    <source>
        <dbReference type="ARBA" id="ARBA00022958"/>
    </source>
</evidence>
<reference evidence="22 23" key="1">
    <citation type="submission" date="2016-11" db="EMBL/GenBank/DDBJ databases">
        <authorList>
            <person name="Jaros S."/>
            <person name="Januszkiewicz K."/>
            <person name="Wedrychowicz H."/>
        </authorList>
    </citation>
    <scope>NUCLEOTIDE SEQUENCE [LARGE SCALE GENOMIC DNA]</scope>
    <source>
        <strain evidence="22 23">DSM 15480</strain>
    </source>
</reference>
<evidence type="ECO:0000256" key="5">
    <source>
        <dbReference type="ARBA" id="ARBA00022723"/>
    </source>
</evidence>
<evidence type="ECO:0000259" key="21">
    <source>
        <dbReference type="PROSITE" id="PS51385"/>
    </source>
</evidence>
<dbReference type="EC" id="5.1.99.6" evidence="19"/>
<dbReference type="InterPro" id="IPR029056">
    <property type="entry name" value="Ribokinase-like"/>
</dbReference>
<feature type="binding site" evidence="17">
    <location>
        <position position="379"/>
    </location>
    <ligand>
        <name>(6S)-NADPHX</name>
        <dbReference type="ChEBI" id="CHEBI:64076"/>
    </ligand>
</feature>
<evidence type="ECO:0000256" key="7">
    <source>
        <dbReference type="ARBA" id="ARBA00022840"/>
    </source>
</evidence>
<feature type="binding site" evidence="17">
    <location>
        <position position="259"/>
    </location>
    <ligand>
        <name>(6S)-NADPHX</name>
        <dbReference type="ChEBI" id="CHEBI:64076"/>
    </ligand>
</feature>
<comment type="similarity">
    <text evidence="4 19">In the C-terminal section; belongs to the NnrD/CARKD family.</text>
</comment>
<accession>A0A1M6NBX8</accession>
<evidence type="ECO:0000256" key="14">
    <source>
        <dbReference type="ARBA" id="ARBA00025153"/>
    </source>
</evidence>
<evidence type="ECO:0000256" key="18">
    <source>
        <dbReference type="HAMAP-Rule" id="MF_01966"/>
    </source>
</evidence>
<evidence type="ECO:0000256" key="2">
    <source>
        <dbReference type="ARBA" id="ARBA00000909"/>
    </source>
</evidence>
<comment type="cofactor">
    <cofactor evidence="17">
        <name>Mg(2+)</name>
        <dbReference type="ChEBI" id="CHEBI:18420"/>
    </cofactor>
</comment>
<keyword evidence="23" id="KW-1185">Reference proteome</keyword>
<evidence type="ECO:0000256" key="1">
    <source>
        <dbReference type="ARBA" id="ARBA00000013"/>
    </source>
</evidence>
<organism evidence="22 23">
    <name type="scientific">Hespellia stercorisuis DSM 15480</name>
    <dbReference type="NCBI Taxonomy" id="1121950"/>
    <lineage>
        <taxon>Bacteria</taxon>
        <taxon>Bacillati</taxon>
        <taxon>Bacillota</taxon>
        <taxon>Clostridia</taxon>
        <taxon>Lachnospirales</taxon>
        <taxon>Lachnospiraceae</taxon>
        <taxon>Hespellia</taxon>
    </lineage>
</organism>
<comment type="catalytic activity">
    <reaction evidence="1 18 19">
        <text>(6R)-NADHX = (6S)-NADHX</text>
        <dbReference type="Rhea" id="RHEA:32215"/>
        <dbReference type="ChEBI" id="CHEBI:64074"/>
        <dbReference type="ChEBI" id="CHEBI:64075"/>
        <dbReference type="EC" id="5.1.99.6"/>
    </reaction>
</comment>
<evidence type="ECO:0000256" key="6">
    <source>
        <dbReference type="ARBA" id="ARBA00022741"/>
    </source>
</evidence>
<feature type="binding site" evidence="18">
    <location>
        <position position="59"/>
    </location>
    <ligand>
        <name>K(+)</name>
        <dbReference type="ChEBI" id="CHEBI:29103"/>
    </ligand>
</feature>
<dbReference type="Pfam" id="PF01256">
    <property type="entry name" value="Carb_kinase"/>
    <property type="match status" value="1"/>
</dbReference>
<dbReference type="PROSITE" id="PS51383">
    <property type="entry name" value="YJEF_C_3"/>
    <property type="match status" value="1"/>
</dbReference>
<dbReference type="NCBIfam" id="TIGR00196">
    <property type="entry name" value="yjeF_cterm"/>
    <property type="match status" value="1"/>
</dbReference>
<comment type="similarity">
    <text evidence="3 19">In the N-terminal section; belongs to the NnrE/AIBP family.</text>
</comment>
<dbReference type="Gene3D" id="3.40.50.10260">
    <property type="entry name" value="YjeF N-terminal domain"/>
    <property type="match status" value="1"/>
</dbReference>
<evidence type="ECO:0000256" key="19">
    <source>
        <dbReference type="PIRNR" id="PIRNR017184"/>
    </source>
</evidence>
<dbReference type="InterPro" id="IPR004443">
    <property type="entry name" value="YjeF_N_dom"/>
</dbReference>
<comment type="subunit">
    <text evidence="17">Homotetramer.</text>
</comment>
<feature type="binding site" evidence="18">
    <location>
        <begin position="124"/>
        <end position="130"/>
    </location>
    <ligand>
        <name>(6S)-NADPHX</name>
        <dbReference type="ChEBI" id="CHEBI:64076"/>
    </ligand>
</feature>
<evidence type="ECO:0000256" key="17">
    <source>
        <dbReference type="HAMAP-Rule" id="MF_01965"/>
    </source>
</evidence>
<dbReference type="GO" id="GO:0052856">
    <property type="term" value="F:NAD(P)HX epimerase activity"/>
    <property type="evidence" value="ECO:0007669"/>
    <property type="project" value="UniProtKB-UniRule"/>
</dbReference>
<comment type="catalytic activity">
    <reaction evidence="15 17 19">
        <text>(6S)-NADHX + ADP = AMP + phosphate + NADH + H(+)</text>
        <dbReference type="Rhea" id="RHEA:32223"/>
        <dbReference type="ChEBI" id="CHEBI:15378"/>
        <dbReference type="ChEBI" id="CHEBI:43474"/>
        <dbReference type="ChEBI" id="CHEBI:57945"/>
        <dbReference type="ChEBI" id="CHEBI:64074"/>
        <dbReference type="ChEBI" id="CHEBI:456215"/>
        <dbReference type="ChEBI" id="CHEBI:456216"/>
        <dbReference type="EC" id="4.2.1.136"/>
    </reaction>
</comment>
<dbReference type="Pfam" id="PF03853">
    <property type="entry name" value="YjeF_N"/>
    <property type="match status" value="1"/>
</dbReference>
<dbReference type="HAMAP" id="MF_01966">
    <property type="entry name" value="NADHX_epimerase"/>
    <property type="match status" value="1"/>
</dbReference>
<dbReference type="InterPro" id="IPR017953">
    <property type="entry name" value="Carbohydrate_kinase_pred_CS"/>
</dbReference>
<protein>
    <recommendedName>
        <fullName evidence="19">Bifunctional NAD(P)H-hydrate repair enzyme</fullName>
    </recommendedName>
    <alternativeName>
        <fullName evidence="19">Nicotinamide nucleotide repair protein</fullName>
    </alternativeName>
    <domain>
        <recommendedName>
            <fullName evidence="19">ADP-dependent (S)-NAD(P)H-hydrate dehydratase</fullName>
            <ecNumber evidence="19">4.2.1.136</ecNumber>
        </recommendedName>
        <alternativeName>
            <fullName evidence="19">ADP-dependent NAD(P)HX dehydratase</fullName>
        </alternativeName>
    </domain>
    <domain>
        <recommendedName>
            <fullName evidence="19">NAD(P)H-hydrate epimerase</fullName>
            <ecNumber evidence="19">5.1.99.6</ecNumber>
        </recommendedName>
    </domain>
</protein>
<evidence type="ECO:0000256" key="10">
    <source>
        <dbReference type="ARBA" id="ARBA00023027"/>
    </source>
</evidence>
<dbReference type="Proteomes" id="UP000184301">
    <property type="component" value="Unassembled WGS sequence"/>
</dbReference>
<comment type="function">
    <text evidence="14 19">Bifunctional enzyme that catalyzes the epimerization of the S- and R-forms of NAD(P)HX and the dehydration of the S-form of NAD(P)HX at the expense of ADP, which is converted to AMP. This allows the repair of both epimers of NAD(P)HX, a damaged form of NAD(P)H that is a result of enzymatic or heat-dependent hydration.</text>
</comment>
<proteinExistence type="inferred from homology"/>
<evidence type="ECO:0000313" key="23">
    <source>
        <dbReference type="Proteomes" id="UP000184301"/>
    </source>
</evidence>
<feature type="binding site" evidence="17">
    <location>
        <position position="322"/>
    </location>
    <ligand>
        <name>(6S)-NADPHX</name>
        <dbReference type="ChEBI" id="CHEBI:64076"/>
    </ligand>
</feature>
<keyword evidence="9 18" id="KW-0630">Potassium</keyword>
<comment type="similarity">
    <text evidence="18">Belongs to the NnrE/AIBP family.</text>
</comment>
<dbReference type="GO" id="GO:0110051">
    <property type="term" value="P:metabolite repair"/>
    <property type="evidence" value="ECO:0007669"/>
    <property type="project" value="TreeGrafter"/>
</dbReference>
<dbReference type="InterPro" id="IPR030677">
    <property type="entry name" value="Nnr"/>
</dbReference>
<dbReference type="InterPro" id="IPR036652">
    <property type="entry name" value="YjeF_N_dom_sf"/>
</dbReference>
<keyword evidence="10 17" id="KW-0520">NAD</keyword>
<keyword evidence="8 17" id="KW-0521">NADP</keyword>
<keyword evidence="7 17" id="KW-0067">ATP-binding</keyword>
<comment type="similarity">
    <text evidence="17">Belongs to the NnrD/CARKD family.</text>
</comment>
<feature type="domain" description="YjeF C-terminal" evidence="20">
    <location>
        <begin position="224"/>
        <end position="505"/>
    </location>
</feature>
<evidence type="ECO:0000313" key="22">
    <source>
        <dbReference type="EMBL" id="SHJ93182.1"/>
    </source>
</evidence>
<feature type="binding site" evidence="17">
    <location>
        <begin position="416"/>
        <end position="420"/>
    </location>
    <ligand>
        <name>AMP</name>
        <dbReference type="ChEBI" id="CHEBI:456215"/>
    </ligand>
</feature>
<feature type="domain" description="YjeF N-terminal" evidence="21">
    <location>
        <begin position="10"/>
        <end position="210"/>
    </location>
</feature>
<keyword evidence="6 17" id="KW-0547">Nucleotide-binding</keyword>
<feature type="binding site" evidence="18">
    <location>
        <begin position="58"/>
        <end position="62"/>
    </location>
    <ligand>
        <name>(6S)-NADPHX</name>
        <dbReference type="ChEBI" id="CHEBI:64076"/>
    </ligand>
</feature>
<evidence type="ECO:0000256" key="13">
    <source>
        <dbReference type="ARBA" id="ARBA00023268"/>
    </source>
</evidence>
<dbReference type="InterPro" id="IPR000631">
    <property type="entry name" value="CARKD"/>
</dbReference>
<name>A0A1M6NBX8_9FIRM</name>
<dbReference type="STRING" id="1121950.SAMN02745243_01778"/>
<dbReference type="Gene3D" id="3.40.1190.20">
    <property type="match status" value="1"/>
</dbReference>
<keyword evidence="5 18" id="KW-0479">Metal-binding</keyword>
<dbReference type="OrthoDB" id="9806925at2"/>
<feature type="binding site" evidence="18">
    <location>
        <position position="153"/>
    </location>
    <ligand>
        <name>(6S)-NADPHX</name>
        <dbReference type="ChEBI" id="CHEBI:64076"/>
    </ligand>
</feature>
<dbReference type="HAMAP" id="MF_01965">
    <property type="entry name" value="NADHX_dehydratase"/>
    <property type="match status" value="1"/>
</dbReference>
<evidence type="ECO:0000256" key="3">
    <source>
        <dbReference type="ARBA" id="ARBA00006001"/>
    </source>
</evidence>
<comment type="catalytic activity">
    <reaction evidence="2 18 19">
        <text>(6R)-NADPHX = (6S)-NADPHX</text>
        <dbReference type="Rhea" id="RHEA:32227"/>
        <dbReference type="ChEBI" id="CHEBI:64076"/>
        <dbReference type="ChEBI" id="CHEBI:64077"/>
        <dbReference type="EC" id="5.1.99.6"/>
    </reaction>
</comment>
<dbReference type="EC" id="4.2.1.136" evidence="19"/>
<keyword evidence="12 17" id="KW-0456">Lyase</keyword>
<feature type="binding site" evidence="17">
    <location>
        <position position="446"/>
    </location>
    <ligand>
        <name>(6S)-NADPHX</name>
        <dbReference type="ChEBI" id="CHEBI:64076"/>
    </ligand>
</feature>
<dbReference type="AlphaFoldDB" id="A0A1M6NBX8"/>
<feature type="binding site" evidence="18">
    <location>
        <position position="120"/>
    </location>
    <ligand>
        <name>K(+)</name>
        <dbReference type="ChEBI" id="CHEBI:29103"/>
    </ligand>
</feature>